<feature type="domain" description="Glycosyltransferase subfamily 4-like N-terminal" evidence="2">
    <location>
        <begin position="27"/>
        <end position="192"/>
    </location>
</feature>
<dbReference type="Proteomes" id="UP000010471">
    <property type="component" value="Chromosome"/>
</dbReference>
<gene>
    <name evidence="3" type="ORF">Mic7113_0107</name>
</gene>
<accession>K9W965</accession>
<dbReference type="EMBL" id="CP003630">
    <property type="protein sequence ID" value="AFZ16047.1"/>
    <property type="molecule type" value="Genomic_DNA"/>
</dbReference>
<dbReference type="HOGENOM" id="CLU_009583_2_5_3"/>
<dbReference type="InterPro" id="IPR050194">
    <property type="entry name" value="Glycosyltransferase_grp1"/>
</dbReference>
<dbReference type="PANTHER" id="PTHR45947">
    <property type="entry name" value="SULFOQUINOVOSYL TRANSFERASE SQD2"/>
    <property type="match status" value="1"/>
</dbReference>
<dbReference type="GO" id="GO:0016757">
    <property type="term" value="F:glycosyltransferase activity"/>
    <property type="evidence" value="ECO:0007669"/>
    <property type="project" value="InterPro"/>
</dbReference>
<dbReference type="RefSeq" id="WP_015180211.1">
    <property type="nucleotide sequence ID" value="NC_019738.1"/>
</dbReference>
<dbReference type="KEGG" id="mic:Mic7113_0107"/>
<evidence type="ECO:0000259" key="1">
    <source>
        <dbReference type="Pfam" id="PF00534"/>
    </source>
</evidence>
<name>K9W965_9CYAN</name>
<proteinExistence type="predicted"/>
<dbReference type="OrthoDB" id="9787617at2"/>
<keyword evidence="4" id="KW-1185">Reference proteome</keyword>
<sequence length="388" mass="43298">MEGNISNPGTASASILCVGLGWFPKTPGGLDRYVYELTHQLAAYGDQVELCGVGFPEEPQNCPIKLTNLAEPSDRLWQRLWLMRRNFLSRSNTKKPDAINLNFALYSLPLMQVLPKGVPITFSFHGPWALECQQEGVGKVGVFFRDWVERQVYPHCDRFIVLSKAFGQILHQEYHVPWSKIYVIPGGVDLKRFQSNLSRQQARTQLNWPQDRKILFTPRRLVHRVGLDKLLTAISMIKPQVPDVWLAIAGKGPLKASLEQQCQELGLDEQVRFLGFLPDDQLPLAYQAADLSVMPSQSLEGFGLAIVESLACGTPALCTPVGGMPEVLEAFSPELIAAAAEPMAIAKTLEQVLLEKIPLPDRSACREYAATHFDWQNIAQQVRNVLLG</sequence>
<keyword evidence="3" id="KW-0808">Transferase</keyword>
<dbReference type="AlphaFoldDB" id="K9W965"/>
<dbReference type="InterPro" id="IPR001296">
    <property type="entry name" value="Glyco_trans_1"/>
</dbReference>
<evidence type="ECO:0000259" key="2">
    <source>
        <dbReference type="Pfam" id="PF13439"/>
    </source>
</evidence>
<dbReference type="CDD" id="cd03801">
    <property type="entry name" value="GT4_PimA-like"/>
    <property type="match status" value="1"/>
</dbReference>
<dbReference type="Pfam" id="PF13439">
    <property type="entry name" value="Glyco_transf_4"/>
    <property type="match status" value="1"/>
</dbReference>
<dbReference type="PATRIC" id="fig|1173027.3.peg.113"/>
<dbReference type="Pfam" id="PF00534">
    <property type="entry name" value="Glycos_transf_1"/>
    <property type="match status" value="1"/>
</dbReference>
<protein>
    <submittedName>
        <fullName evidence="3">Glycosyltransferase</fullName>
    </submittedName>
</protein>
<dbReference type="STRING" id="1173027.Mic7113_0107"/>
<evidence type="ECO:0000313" key="4">
    <source>
        <dbReference type="Proteomes" id="UP000010471"/>
    </source>
</evidence>
<dbReference type="InterPro" id="IPR028098">
    <property type="entry name" value="Glyco_trans_4-like_N"/>
</dbReference>
<organism evidence="3 4">
    <name type="scientific">Allocoleopsis franciscana PCC 7113</name>
    <dbReference type="NCBI Taxonomy" id="1173027"/>
    <lineage>
        <taxon>Bacteria</taxon>
        <taxon>Bacillati</taxon>
        <taxon>Cyanobacteriota</taxon>
        <taxon>Cyanophyceae</taxon>
        <taxon>Coleofasciculales</taxon>
        <taxon>Coleofasciculaceae</taxon>
        <taxon>Allocoleopsis</taxon>
        <taxon>Allocoleopsis franciscana</taxon>
    </lineage>
</organism>
<evidence type="ECO:0000313" key="3">
    <source>
        <dbReference type="EMBL" id="AFZ16047.1"/>
    </source>
</evidence>
<dbReference type="Gene3D" id="3.40.50.2000">
    <property type="entry name" value="Glycogen Phosphorylase B"/>
    <property type="match status" value="2"/>
</dbReference>
<reference evidence="3 4" key="1">
    <citation type="submission" date="2012-06" db="EMBL/GenBank/DDBJ databases">
        <title>Finished chromosome of genome of Microcoleus sp. PCC 7113.</title>
        <authorList>
            <consortium name="US DOE Joint Genome Institute"/>
            <person name="Gugger M."/>
            <person name="Coursin T."/>
            <person name="Rippka R."/>
            <person name="Tandeau De Marsac N."/>
            <person name="Huntemann M."/>
            <person name="Wei C.-L."/>
            <person name="Han J."/>
            <person name="Detter J.C."/>
            <person name="Han C."/>
            <person name="Tapia R."/>
            <person name="Chen A."/>
            <person name="Kyrpides N."/>
            <person name="Mavromatis K."/>
            <person name="Markowitz V."/>
            <person name="Szeto E."/>
            <person name="Ivanova N."/>
            <person name="Pagani I."/>
            <person name="Pati A."/>
            <person name="Goodwin L."/>
            <person name="Nordberg H.P."/>
            <person name="Cantor M.N."/>
            <person name="Hua S.X."/>
            <person name="Woyke T."/>
            <person name="Kerfeld C.A."/>
        </authorList>
    </citation>
    <scope>NUCLEOTIDE SEQUENCE [LARGE SCALE GENOMIC DNA]</scope>
    <source>
        <strain evidence="3 4">PCC 7113</strain>
    </source>
</reference>
<feature type="domain" description="Glycosyl transferase family 1" evidence="1">
    <location>
        <begin position="199"/>
        <end position="370"/>
    </location>
</feature>
<dbReference type="SUPFAM" id="SSF53756">
    <property type="entry name" value="UDP-Glycosyltransferase/glycogen phosphorylase"/>
    <property type="match status" value="1"/>
</dbReference>
<dbReference type="eggNOG" id="COG0438">
    <property type="taxonomic scope" value="Bacteria"/>
</dbReference>
<dbReference type="PANTHER" id="PTHR45947:SF3">
    <property type="entry name" value="SULFOQUINOVOSYL TRANSFERASE SQD2"/>
    <property type="match status" value="1"/>
</dbReference>